<evidence type="ECO:0000313" key="2">
    <source>
        <dbReference type="Proteomes" id="UP000250043"/>
    </source>
</evidence>
<reference evidence="1 2" key="1">
    <citation type="submission" date="2016-07" db="EMBL/GenBank/DDBJ databases">
        <title>Draft genome of the white-rot fungus Obba rivulosa 3A-2.</title>
        <authorList>
            <consortium name="DOE Joint Genome Institute"/>
            <person name="Miettinen O."/>
            <person name="Riley R."/>
            <person name="Acob R."/>
            <person name="Barry K."/>
            <person name="Cullen D."/>
            <person name="De Vries R."/>
            <person name="Hainaut M."/>
            <person name="Hatakka A."/>
            <person name="Henrissat B."/>
            <person name="Hilden K."/>
            <person name="Kuo R."/>
            <person name="Labutti K."/>
            <person name="Lipzen A."/>
            <person name="Makela M.R."/>
            <person name="Sandor L."/>
            <person name="Spatafora J.W."/>
            <person name="Grigoriev I.V."/>
            <person name="Hibbett D.S."/>
        </authorList>
    </citation>
    <scope>NUCLEOTIDE SEQUENCE [LARGE SCALE GENOMIC DNA]</scope>
    <source>
        <strain evidence="1 2">3A-2</strain>
    </source>
</reference>
<protein>
    <submittedName>
        <fullName evidence="1">Uncharacterized protein</fullName>
    </submittedName>
</protein>
<dbReference type="EMBL" id="KV723023">
    <property type="protein sequence ID" value="OCH83537.1"/>
    <property type="molecule type" value="Genomic_DNA"/>
</dbReference>
<gene>
    <name evidence="1" type="ORF">OBBRIDRAFT_742987</name>
</gene>
<feature type="non-terminal residue" evidence="1">
    <location>
        <position position="1"/>
    </location>
</feature>
<dbReference type="OrthoDB" id="2728219at2759"/>
<proteinExistence type="predicted"/>
<accession>A0A8E2AKC6</accession>
<name>A0A8E2AKC6_9APHY</name>
<keyword evidence="2" id="KW-1185">Reference proteome</keyword>
<dbReference type="AlphaFoldDB" id="A0A8E2AKC6"/>
<dbReference type="Proteomes" id="UP000250043">
    <property type="component" value="Unassembled WGS sequence"/>
</dbReference>
<evidence type="ECO:0000313" key="1">
    <source>
        <dbReference type="EMBL" id="OCH83537.1"/>
    </source>
</evidence>
<organism evidence="1 2">
    <name type="scientific">Obba rivulosa</name>
    <dbReference type="NCBI Taxonomy" id="1052685"/>
    <lineage>
        <taxon>Eukaryota</taxon>
        <taxon>Fungi</taxon>
        <taxon>Dikarya</taxon>
        <taxon>Basidiomycota</taxon>
        <taxon>Agaricomycotina</taxon>
        <taxon>Agaricomycetes</taxon>
        <taxon>Polyporales</taxon>
        <taxon>Gelatoporiaceae</taxon>
        <taxon>Obba</taxon>
    </lineage>
</organism>
<sequence>SAAAKFFTPSDPCGVGGMHREHIRATPSWYKGPPRYGCVYVNTDPDADGMLGLDVARVRLFMSFKFDGIRYPCALIHWYERLADAPDDVTGLWVVERQYANDGSPILGIIHLDTITHAAHSMPVYGQHLIDEDLQPHETLDSEDFDGFYANKYIDQHAFETIT</sequence>